<evidence type="ECO:0000259" key="2">
    <source>
        <dbReference type="Pfam" id="PF06855"/>
    </source>
</evidence>
<dbReference type="RefSeq" id="WP_064551762.1">
    <property type="nucleotide sequence ID" value="NZ_LXMA01000023.1"/>
</dbReference>
<feature type="domain" description="YozE SAM-like" evidence="2">
    <location>
        <begin position="4"/>
        <end position="69"/>
    </location>
</feature>
<reference evidence="4" key="1">
    <citation type="submission" date="2016-05" db="EMBL/GenBank/DDBJ databases">
        <authorList>
            <person name="Wang W."/>
            <person name="Zhu L."/>
        </authorList>
    </citation>
    <scope>NUCLEOTIDE SEQUENCE [LARGE SCALE GENOMIC DNA]</scope>
    <source>
        <strain evidence="4">W-2</strain>
    </source>
</reference>
<dbReference type="PIRSF" id="PIRSF037262">
    <property type="entry name" value="UCP037262"/>
    <property type="match status" value="1"/>
</dbReference>
<evidence type="ECO:0000313" key="3">
    <source>
        <dbReference type="EMBL" id="OAT72794.1"/>
    </source>
</evidence>
<protein>
    <recommendedName>
        <fullName evidence="1">UPF0346 protein A7K69_07585</fullName>
    </recommendedName>
</protein>
<name>A0A1B7KRS9_PARTM</name>
<dbReference type="EMBL" id="LXMA01000023">
    <property type="protein sequence ID" value="OAT72794.1"/>
    <property type="molecule type" value="Genomic_DNA"/>
</dbReference>
<evidence type="ECO:0000313" key="4">
    <source>
        <dbReference type="Proteomes" id="UP000078290"/>
    </source>
</evidence>
<evidence type="ECO:0000256" key="1">
    <source>
        <dbReference type="HAMAP-Rule" id="MF_01538"/>
    </source>
</evidence>
<dbReference type="Gene3D" id="1.10.150.260">
    <property type="entry name" value="YozE SAM-like"/>
    <property type="match status" value="1"/>
</dbReference>
<dbReference type="SUPFAM" id="SSF140652">
    <property type="entry name" value="YozE-like"/>
    <property type="match status" value="1"/>
</dbReference>
<comment type="caution">
    <text evidence="3">The sequence shown here is derived from an EMBL/GenBank/DDBJ whole genome shotgun (WGS) entry which is preliminary data.</text>
</comment>
<dbReference type="InterPro" id="IPR036806">
    <property type="entry name" value="YozE_SAM-like_sf"/>
</dbReference>
<dbReference type="NCBIfam" id="NF010193">
    <property type="entry name" value="PRK13672.1"/>
    <property type="match status" value="1"/>
</dbReference>
<dbReference type="InterPro" id="IPR023089">
    <property type="entry name" value="YozE_SAM-like"/>
</dbReference>
<proteinExistence type="inferred from homology"/>
<dbReference type="AlphaFoldDB" id="A0A1B7KRS9"/>
<gene>
    <name evidence="3" type="ORF">A7K69_07585</name>
</gene>
<dbReference type="Pfam" id="PF06855">
    <property type="entry name" value="YozE_SAM_like"/>
    <property type="match status" value="1"/>
</dbReference>
<organism evidence="3 4">
    <name type="scientific">Parageobacillus thermoglucosidasius</name>
    <name type="common">Geobacillus thermoglucosidasius</name>
    <dbReference type="NCBI Taxonomy" id="1426"/>
    <lineage>
        <taxon>Bacteria</taxon>
        <taxon>Bacillati</taxon>
        <taxon>Bacillota</taxon>
        <taxon>Bacilli</taxon>
        <taxon>Bacillales</taxon>
        <taxon>Anoxybacillaceae</taxon>
        <taxon>Parageobacillus</taxon>
    </lineage>
</organism>
<accession>A0A1B7KRS9</accession>
<dbReference type="Proteomes" id="UP000078290">
    <property type="component" value="Unassembled WGS sequence"/>
</dbReference>
<dbReference type="HAMAP" id="MF_01538">
    <property type="entry name" value="UPF0346"/>
    <property type="match status" value="1"/>
</dbReference>
<sequence>MARSFYHYLLKFRDGTKEDPFVRFANGAYFDHSFPKMSTDYDEISRYLELNGDYLDSMTIFDELWEQFLREA</sequence>
<dbReference type="OrthoDB" id="2242851at2"/>
<dbReference type="InterPro" id="IPR010673">
    <property type="entry name" value="UPF0346"/>
</dbReference>
<comment type="similarity">
    <text evidence="1">Belongs to the UPF0346 family.</text>
</comment>